<comment type="catalytic activity">
    <reaction evidence="1 8">
        <text>[protein]-peptidylproline (omega=180) = [protein]-peptidylproline (omega=0)</text>
        <dbReference type="Rhea" id="RHEA:16237"/>
        <dbReference type="Rhea" id="RHEA-COMP:10747"/>
        <dbReference type="Rhea" id="RHEA-COMP:10748"/>
        <dbReference type="ChEBI" id="CHEBI:83833"/>
        <dbReference type="ChEBI" id="CHEBI:83834"/>
        <dbReference type="EC" id="5.2.1.8"/>
    </reaction>
</comment>
<evidence type="ECO:0000313" key="11">
    <source>
        <dbReference type="EMBL" id="NYJ36449.1"/>
    </source>
</evidence>
<comment type="similarity">
    <text evidence="4 8">Belongs to the cyclophilin-type PPIase family.</text>
</comment>
<evidence type="ECO:0000256" key="5">
    <source>
        <dbReference type="ARBA" id="ARBA00022490"/>
    </source>
</evidence>
<dbReference type="PROSITE" id="PS51257">
    <property type="entry name" value="PROKAR_LIPOPROTEIN"/>
    <property type="match status" value="1"/>
</dbReference>
<dbReference type="GO" id="GO:0006457">
    <property type="term" value="P:protein folding"/>
    <property type="evidence" value="ECO:0007669"/>
    <property type="project" value="InterPro"/>
</dbReference>
<dbReference type="PRINTS" id="PR00153">
    <property type="entry name" value="CSAPPISMRASE"/>
</dbReference>
<gene>
    <name evidence="11" type="ORF">HNR10_004330</name>
</gene>
<dbReference type="AlphaFoldDB" id="A0A7Z0EQI2"/>
<accession>A0A7Z0EQI2</accession>
<evidence type="ECO:0000256" key="8">
    <source>
        <dbReference type="RuleBase" id="RU363019"/>
    </source>
</evidence>
<feature type="chain" id="PRO_5039742965" description="Peptidyl-prolyl cis-trans isomerase" evidence="8">
    <location>
        <begin position="25"/>
        <end position="231"/>
    </location>
</feature>
<keyword evidence="8" id="KW-0732">Signal</keyword>
<evidence type="ECO:0000256" key="6">
    <source>
        <dbReference type="ARBA" id="ARBA00023110"/>
    </source>
</evidence>
<evidence type="ECO:0000256" key="4">
    <source>
        <dbReference type="ARBA" id="ARBA00007365"/>
    </source>
</evidence>
<evidence type="ECO:0000256" key="1">
    <source>
        <dbReference type="ARBA" id="ARBA00000971"/>
    </source>
</evidence>
<dbReference type="Pfam" id="PF00160">
    <property type="entry name" value="Pro_isomerase"/>
    <property type="match status" value="1"/>
</dbReference>
<keyword evidence="7 8" id="KW-0413">Isomerase</keyword>
<dbReference type="FunFam" id="2.40.100.10:FF:000028">
    <property type="entry name" value="Peptidyl-prolyl cis-trans isomerase"/>
    <property type="match status" value="1"/>
</dbReference>
<comment type="subcellular location">
    <subcellularLocation>
        <location evidence="3">Cytoplasm</location>
    </subcellularLocation>
</comment>
<dbReference type="PROSITE" id="PS00170">
    <property type="entry name" value="CSA_PPIASE_1"/>
    <property type="match status" value="1"/>
</dbReference>
<evidence type="ECO:0000313" key="12">
    <source>
        <dbReference type="Proteomes" id="UP000572051"/>
    </source>
</evidence>
<proteinExistence type="inferred from homology"/>
<dbReference type="Gene3D" id="2.40.100.10">
    <property type="entry name" value="Cyclophilin-like"/>
    <property type="match status" value="1"/>
</dbReference>
<keyword evidence="5" id="KW-0963">Cytoplasm</keyword>
<dbReference type="InterPro" id="IPR020892">
    <property type="entry name" value="Cyclophilin-type_PPIase_CS"/>
</dbReference>
<dbReference type="EMBL" id="JACCFS010000001">
    <property type="protein sequence ID" value="NYJ36449.1"/>
    <property type="molecule type" value="Genomic_DNA"/>
</dbReference>
<sequence length="231" mass="23833">MNRLTLTASALVACTALFATTACGGQAEAGPNQDAADNAEDAPEQTAEATDGAGGPADIDVSDVEGATLHTSEGDIELVLLTEEAPLTVANFVGLAEGAGVPNPETGNEAFYDGLIFHRVIDDFMIQGGDPLGTGRGGPGYTFEDEIDPEQTFAEPGMLAMANSGPDTNGSQFFITVAPTEHLNGDHTIFGHVANDESQEVVDAIAQVETDPSTARPLDDVVIESVSVQRG</sequence>
<dbReference type="InterPro" id="IPR002130">
    <property type="entry name" value="Cyclophilin-type_PPIase_dom"/>
</dbReference>
<evidence type="ECO:0000256" key="3">
    <source>
        <dbReference type="ARBA" id="ARBA00004496"/>
    </source>
</evidence>
<comment type="caution">
    <text evidence="11">The sequence shown here is derived from an EMBL/GenBank/DDBJ whole genome shotgun (WGS) entry which is preliminary data.</text>
</comment>
<organism evidence="11 12">
    <name type="scientific">Nocardiopsis aegyptia</name>
    <dbReference type="NCBI Taxonomy" id="220378"/>
    <lineage>
        <taxon>Bacteria</taxon>
        <taxon>Bacillati</taxon>
        <taxon>Actinomycetota</taxon>
        <taxon>Actinomycetes</taxon>
        <taxon>Streptosporangiales</taxon>
        <taxon>Nocardiopsidaceae</taxon>
        <taxon>Nocardiopsis</taxon>
    </lineage>
</organism>
<reference evidence="11 12" key="1">
    <citation type="submission" date="2020-07" db="EMBL/GenBank/DDBJ databases">
        <title>Sequencing the genomes of 1000 actinobacteria strains.</title>
        <authorList>
            <person name="Klenk H.-P."/>
        </authorList>
    </citation>
    <scope>NUCLEOTIDE SEQUENCE [LARGE SCALE GENOMIC DNA]</scope>
    <source>
        <strain evidence="11 12">DSM 44442</strain>
    </source>
</reference>
<dbReference type="EC" id="5.2.1.8" evidence="8"/>
<protein>
    <recommendedName>
        <fullName evidence="8">Peptidyl-prolyl cis-trans isomerase</fullName>
        <shortName evidence="8">PPIase</shortName>
        <ecNumber evidence="8">5.2.1.8</ecNumber>
    </recommendedName>
</protein>
<keyword evidence="6 8" id="KW-0697">Rotamase</keyword>
<dbReference type="PANTHER" id="PTHR45625:SF4">
    <property type="entry name" value="PEPTIDYLPROLYL ISOMERASE DOMAIN AND WD REPEAT-CONTAINING PROTEIN 1"/>
    <property type="match status" value="1"/>
</dbReference>
<dbReference type="PANTHER" id="PTHR45625">
    <property type="entry name" value="PEPTIDYL-PROLYL CIS-TRANS ISOMERASE-RELATED"/>
    <property type="match status" value="1"/>
</dbReference>
<dbReference type="InterPro" id="IPR044666">
    <property type="entry name" value="Cyclophilin_A-like"/>
</dbReference>
<dbReference type="InterPro" id="IPR029000">
    <property type="entry name" value="Cyclophilin-like_dom_sf"/>
</dbReference>
<keyword evidence="12" id="KW-1185">Reference proteome</keyword>
<dbReference type="GO" id="GO:0005737">
    <property type="term" value="C:cytoplasm"/>
    <property type="evidence" value="ECO:0007669"/>
    <property type="project" value="UniProtKB-SubCell"/>
</dbReference>
<evidence type="ECO:0000256" key="2">
    <source>
        <dbReference type="ARBA" id="ARBA00002388"/>
    </source>
</evidence>
<feature type="signal peptide" evidence="8">
    <location>
        <begin position="1"/>
        <end position="24"/>
    </location>
</feature>
<comment type="function">
    <text evidence="2 8">PPIases accelerate the folding of proteins. It catalyzes the cis-trans isomerization of proline imidic peptide bonds in oligopeptides.</text>
</comment>
<dbReference type="RefSeq" id="WP_179826359.1">
    <property type="nucleotide sequence ID" value="NZ_JACCFS010000001.1"/>
</dbReference>
<evidence type="ECO:0000259" key="10">
    <source>
        <dbReference type="PROSITE" id="PS50072"/>
    </source>
</evidence>
<evidence type="ECO:0000256" key="9">
    <source>
        <dbReference type="SAM" id="MobiDB-lite"/>
    </source>
</evidence>
<feature type="region of interest" description="Disordered" evidence="9">
    <location>
        <begin position="28"/>
        <end position="61"/>
    </location>
</feature>
<dbReference type="PROSITE" id="PS50072">
    <property type="entry name" value="CSA_PPIASE_2"/>
    <property type="match status" value="1"/>
</dbReference>
<dbReference type="Proteomes" id="UP000572051">
    <property type="component" value="Unassembled WGS sequence"/>
</dbReference>
<dbReference type="SUPFAM" id="SSF50891">
    <property type="entry name" value="Cyclophilin-like"/>
    <property type="match status" value="1"/>
</dbReference>
<dbReference type="GO" id="GO:0003755">
    <property type="term" value="F:peptidyl-prolyl cis-trans isomerase activity"/>
    <property type="evidence" value="ECO:0007669"/>
    <property type="project" value="UniProtKB-UniRule"/>
</dbReference>
<dbReference type="CDD" id="cd00317">
    <property type="entry name" value="cyclophilin"/>
    <property type="match status" value="1"/>
</dbReference>
<name>A0A7Z0EQI2_9ACTN</name>
<feature type="domain" description="PPIase cyclophilin-type" evidence="10">
    <location>
        <begin position="63"/>
        <end position="228"/>
    </location>
</feature>
<evidence type="ECO:0000256" key="7">
    <source>
        <dbReference type="ARBA" id="ARBA00023235"/>
    </source>
</evidence>